<dbReference type="RefSeq" id="WP_364591604.1">
    <property type="nucleotide sequence ID" value="NZ_JBFAQK010000011.1"/>
</dbReference>
<dbReference type="Proteomes" id="UP001552521">
    <property type="component" value="Unassembled WGS sequence"/>
</dbReference>
<proteinExistence type="predicted"/>
<evidence type="ECO:0000256" key="1">
    <source>
        <dbReference type="SAM" id="MobiDB-lite"/>
    </source>
</evidence>
<evidence type="ECO:0000313" key="3">
    <source>
        <dbReference type="EMBL" id="MEV4681370.1"/>
    </source>
</evidence>
<name>A0ABV3HS28_9ACTN</name>
<dbReference type="PROSITE" id="PS50125">
    <property type="entry name" value="GUANYLATE_CYCLASE_2"/>
    <property type="match status" value="1"/>
</dbReference>
<feature type="compositionally biased region" description="Low complexity" evidence="1">
    <location>
        <begin position="240"/>
        <end position="270"/>
    </location>
</feature>
<comment type="caution">
    <text evidence="3">The sequence shown here is derived from an EMBL/GenBank/DDBJ whole genome shotgun (WGS) entry which is preliminary data.</text>
</comment>
<feature type="compositionally biased region" description="Pro residues" evidence="1">
    <location>
        <begin position="230"/>
        <end position="239"/>
    </location>
</feature>
<evidence type="ECO:0000259" key="2">
    <source>
        <dbReference type="PROSITE" id="PS50125"/>
    </source>
</evidence>
<dbReference type="Gene3D" id="3.30.70.1230">
    <property type="entry name" value="Nucleotide cyclase"/>
    <property type="match status" value="1"/>
</dbReference>
<evidence type="ECO:0000313" key="4">
    <source>
        <dbReference type="Proteomes" id="UP001552521"/>
    </source>
</evidence>
<keyword evidence="4" id="KW-1185">Reference proteome</keyword>
<dbReference type="EMBL" id="JBFAQK010000011">
    <property type="protein sequence ID" value="MEV4681370.1"/>
    <property type="molecule type" value="Genomic_DNA"/>
</dbReference>
<accession>A0ABV3HS28</accession>
<sequence>MSSAAAVNRLVVFGDACGSGRLGLDAKRRMRAAMYGAFAEAYASVGVEVDRVHQEDRGDGILAALDPGVPPTLMVGTWLDTLFQSLREHNAGSADRLRLRIGMNAGPVLDDGRGLVGRAVDVAARLCDSPVARRTMERAPGSDLLVVVSDWLYANVVAEGGRYVEPETYRSARVRIKETDETAWFHIPRLPAPPLPDDRPASGPGTVHRSTGGADGPGTETGGGPVQGDGPPPPDPPQPRTTGTKGPAGPAGTADRARTAGPAGTPDAARGAGGTDTAGTTVTHINAQGDVAAFENNVFHGQVTGIRKSRGPAAPDGDGAA</sequence>
<protein>
    <recommendedName>
        <fullName evidence="2">Guanylate cyclase domain-containing protein</fullName>
    </recommendedName>
</protein>
<feature type="domain" description="Guanylate cyclase" evidence="2">
    <location>
        <begin position="84"/>
        <end position="127"/>
    </location>
</feature>
<reference evidence="3 4" key="1">
    <citation type="submission" date="2024-06" db="EMBL/GenBank/DDBJ databases">
        <title>The Natural Products Discovery Center: Release of the First 8490 Sequenced Strains for Exploring Actinobacteria Biosynthetic Diversity.</title>
        <authorList>
            <person name="Kalkreuter E."/>
            <person name="Kautsar S.A."/>
            <person name="Yang D."/>
            <person name="Bader C.D."/>
            <person name="Teijaro C.N."/>
            <person name="Fluegel L."/>
            <person name="Davis C.M."/>
            <person name="Simpson J.R."/>
            <person name="Lauterbach L."/>
            <person name="Steele A.D."/>
            <person name="Gui C."/>
            <person name="Meng S."/>
            <person name="Li G."/>
            <person name="Viehrig K."/>
            <person name="Ye F."/>
            <person name="Su P."/>
            <person name="Kiefer A.F."/>
            <person name="Nichols A."/>
            <person name="Cepeda A.J."/>
            <person name="Yan W."/>
            <person name="Fan B."/>
            <person name="Jiang Y."/>
            <person name="Adhikari A."/>
            <person name="Zheng C.-J."/>
            <person name="Schuster L."/>
            <person name="Cowan T.M."/>
            <person name="Smanski M.J."/>
            <person name="Chevrette M.G."/>
            <person name="De Carvalho L.P.S."/>
            <person name="Shen B."/>
        </authorList>
    </citation>
    <scope>NUCLEOTIDE SEQUENCE [LARGE SCALE GENOMIC DNA]</scope>
    <source>
        <strain evidence="3 4">NPDC049344</strain>
    </source>
</reference>
<dbReference type="SUPFAM" id="SSF55073">
    <property type="entry name" value="Nucleotide cyclase"/>
    <property type="match status" value="1"/>
</dbReference>
<organism evidence="3 4">
    <name type="scientific">Streptomyces kurssanovii</name>
    <dbReference type="NCBI Taxonomy" id="67312"/>
    <lineage>
        <taxon>Bacteria</taxon>
        <taxon>Bacillati</taxon>
        <taxon>Actinomycetota</taxon>
        <taxon>Actinomycetes</taxon>
        <taxon>Kitasatosporales</taxon>
        <taxon>Streptomycetaceae</taxon>
        <taxon>Streptomyces</taxon>
    </lineage>
</organism>
<feature type="region of interest" description="Disordered" evidence="1">
    <location>
        <begin position="187"/>
        <end position="283"/>
    </location>
</feature>
<gene>
    <name evidence="3" type="ORF">AB0K36_11410</name>
</gene>
<feature type="compositionally biased region" description="Gly residues" evidence="1">
    <location>
        <begin position="213"/>
        <end position="227"/>
    </location>
</feature>
<dbReference type="InterPro" id="IPR001054">
    <property type="entry name" value="A/G_cyclase"/>
</dbReference>
<dbReference type="InterPro" id="IPR029787">
    <property type="entry name" value="Nucleotide_cyclase"/>
</dbReference>